<evidence type="ECO:0000313" key="1">
    <source>
        <dbReference type="EMBL" id="PSR56108.1"/>
    </source>
</evidence>
<dbReference type="GO" id="GO:0004803">
    <property type="term" value="F:transposase activity"/>
    <property type="evidence" value="ECO:0007669"/>
    <property type="project" value="InterPro"/>
</dbReference>
<comment type="caution">
    <text evidence="1">The sequence shown here is derived from an EMBL/GenBank/DDBJ whole genome shotgun (WGS) entry which is preliminary data.</text>
</comment>
<dbReference type="GO" id="GO:0006313">
    <property type="term" value="P:DNA transposition"/>
    <property type="evidence" value="ECO:0007669"/>
    <property type="project" value="InterPro"/>
</dbReference>
<dbReference type="EMBL" id="PYFT01000001">
    <property type="protein sequence ID" value="PSR56108.1"/>
    <property type="molecule type" value="Genomic_DNA"/>
</dbReference>
<dbReference type="OrthoDB" id="964996at2"/>
<proteinExistence type="predicted"/>
<protein>
    <submittedName>
        <fullName evidence="1">Uncharacterized protein</fullName>
    </submittedName>
</protein>
<dbReference type="InterPro" id="IPR005063">
    <property type="entry name" value="Transposase_27"/>
</dbReference>
<keyword evidence="2" id="KW-1185">Reference proteome</keyword>
<dbReference type="RefSeq" id="WP_106932286.1">
    <property type="nucleotide sequence ID" value="NZ_PYFT01000001.1"/>
</dbReference>
<accession>A0A2T2YKS6</accession>
<name>A0A2T2YKS6_9BACT</name>
<organism evidence="1 2">
    <name type="scientific">Adhaeribacter arboris</name>
    <dbReference type="NCBI Taxonomy" id="2072846"/>
    <lineage>
        <taxon>Bacteria</taxon>
        <taxon>Pseudomonadati</taxon>
        <taxon>Bacteroidota</taxon>
        <taxon>Cytophagia</taxon>
        <taxon>Cytophagales</taxon>
        <taxon>Hymenobacteraceae</taxon>
        <taxon>Adhaeribacter</taxon>
    </lineage>
</organism>
<gene>
    <name evidence="1" type="ORF">AHMF7605_22680</name>
</gene>
<dbReference type="AlphaFoldDB" id="A0A2T2YKS6"/>
<dbReference type="Pfam" id="PF03400">
    <property type="entry name" value="DDE_Tnp_IS1"/>
    <property type="match status" value="1"/>
</dbReference>
<sequence>MYVCCPETDPILTYSCGRRSAKTVRELVKKLEAVKLEEYCTNHRKAFPKVLSSEKHIIGKAYIKIIEGLNICIRTRTRKSARKNNRLLQKEIKSIGCNGSIDSLQFNYF</sequence>
<reference evidence="1 2" key="1">
    <citation type="submission" date="2018-03" db="EMBL/GenBank/DDBJ databases">
        <title>Adhaeribacter sp. HMF7605 Genome sequencing and assembly.</title>
        <authorList>
            <person name="Kang H."/>
            <person name="Kang J."/>
            <person name="Cha I."/>
            <person name="Kim H."/>
            <person name="Joh K."/>
        </authorList>
    </citation>
    <scope>NUCLEOTIDE SEQUENCE [LARGE SCALE GENOMIC DNA]</scope>
    <source>
        <strain evidence="1 2">HMF7605</strain>
    </source>
</reference>
<evidence type="ECO:0000313" key="2">
    <source>
        <dbReference type="Proteomes" id="UP000240357"/>
    </source>
</evidence>
<dbReference type="GO" id="GO:0003677">
    <property type="term" value="F:DNA binding"/>
    <property type="evidence" value="ECO:0007669"/>
    <property type="project" value="InterPro"/>
</dbReference>
<dbReference type="Proteomes" id="UP000240357">
    <property type="component" value="Unassembled WGS sequence"/>
</dbReference>